<gene>
    <name evidence="2" type="ORF">P2L57_16095</name>
</gene>
<accession>A0ABT5Z0G4</accession>
<dbReference type="Pfam" id="PF19979">
    <property type="entry name" value="DUF6415"/>
    <property type="match status" value="1"/>
</dbReference>
<comment type="caution">
    <text evidence="2">The sequence shown here is derived from an EMBL/GenBank/DDBJ whole genome shotgun (WGS) entry which is preliminary data.</text>
</comment>
<dbReference type="Proteomes" id="UP001220022">
    <property type="component" value="Unassembled WGS sequence"/>
</dbReference>
<evidence type="ECO:0000256" key="1">
    <source>
        <dbReference type="SAM" id="MobiDB-lite"/>
    </source>
</evidence>
<feature type="compositionally biased region" description="Basic and acidic residues" evidence="1">
    <location>
        <begin position="11"/>
        <end position="23"/>
    </location>
</feature>
<dbReference type="InterPro" id="IPR046300">
    <property type="entry name" value="DUF6415"/>
</dbReference>
<evidence type="ECO:0000313" key="3">
    <source>
        <dbReference type="Proteomes" id="UP001220022"/>
    </source>
</evidence>
<keyword evidence="3" id="KW-1185">Reference proteome</keyword>
<sequence>MNTGHSPLPVRDAEAARDMEVEPARPAAPKSLLDLLSSLTSSFIKEGVDDYLDRILGWGAAPLEPEEIRKLVPRLQGCLWYLVTDALQRVRGRPDKDLIKRVGLACGLDAEGSAKGFTPTDSYARRLASLVLDLLDLVADDDDGPLPDFGSAPAESRWSA</sequence>
<reference evidence="2 3" key="1">
    <citation type="submission" date="2023-03" db="EMBL/GenBank/DDBJ databases">
        <title>Draft genome sequence of type strain Streptomyces ferralitis JCM 14344.</title>
        <authorList>
            <person name="Klaysubun C."/>
            <person name="Duangmal K."/>
        </authorList>
    </citation>
    <scope>NUCLEOTIDE SEQUENCE [LARGE SCALE GENOMIC DNA]</scope>
    <source>
        <strain evidence="2 3">JCM 14344</strain>
    </source>
</reference>
<evidence type="ECO:0000313" key="2">
    <source>
        <dbReference type="EMBL" id="MDF2257199.1"/>
    </source>
</evidence>
<dbReference type="EMBL" id="JARHTQ010000009">
    <property type="protein sequence ID" value="MDF2257199.1"/>
    <property type="molecule type" value="Genomic_DNA"/>
</dbReference>
<feature type="region of interest" description="Disordered" evidence="1">
    <location>
        <begin position="1"/>
        <end position="23"/>
    </location>
</feature>
<proteinExistence type="predicted"/>
<protein>
    <submittedName>
        <fullName evidence="2">DUF6415 family natural product biosynthesis protein</fullName>
    </submittedName>
</protein>
<dbReference type="RefSeq" id="WP_275814835.1">
    <property type="nucleotide sequence ID" value="NZ_BAAANM010000023.1"/>
</dbReference>
<name>A0ABT5Z0G4_9ACTN</name>
<organism evidence="2 3">
    <name type="scientific">Streptantibioticus ferralitis</name>
    <dbReference type="NCBI Taxonomy" id="236510"/>
    <lineage>
        <taxon>Bacteria</taxon>
        <taxon>Bacillati</taxon>
        <taxon>Actinomycetota</taxon>
        <taxon>Actinomycetes</taxon>
        <taxon>Kitasatosporales</taxon>
        <taxon>Streptomycetaceae</taxon>
        <taxon>Streptantibioticus</taxon>
    </lineage>
</organism>